<dbReference type="FunFam" id="3.30.710.10:FF:000051">
    <property type="entry name" value="myoneurin isoform X1"/>
    <property type="match status" value="1"/>
</dbReference>
<dbReference type="PROSITE" id="PS50157">
    <property type="entry name" value="ZINC_FINGER_C2H2_2"/>
    <property type="match status" value="6"/>
</dbReference>
<dbReference type="FunFam" id="3.30.160.60:FF:000816">
    <property type="entry name" value="myoneurin isoform X1"/>
    <property type="match status" value="1"/>
</dbReference>
<dbReference type="PROSITE" id="PS00028">
    <property type="entry name" value="ZINC_FINGER_C2H2_1"/>
    <property type="match status" value="6"/>
</dbReference>
<evidence type="ECO:0000256" key="11">
    <source>
        <dbReference type="ARBA" id="ARBA00074683"/>
    </source>
</evidence>
<gene>
    <name evidence="16" type="primary">MYNN</name>
</gene>
<dbReference type="PANTHER" id="PTHR24394:SF29">
    <property type="entry name" value="MYONEURIN"/>
    <property type="match status" value="1"/>
</dbReference>
<dbReference type="Gene3D" id="3.30.710.10">
    <property type="entry name" value="Potassium Channel Kv1.1, Chain A"/>
    <property type="match status" value="1"/>
</dbReference>
<dbReference type="FunFam" id="3.30.160.60:FF:000472">
    <property type="entry name" value="myoneurin isoform X1"/>
    <property type="match status" value="1"/>
</dbReference>
<organism evidence="16 17">
    <name type="scientific">Equus caballus</name>
    <name type="common">Horse</name>
    <dbReference type="NCBI Taxonomy" id="9796"/>
    <lineage>
        <taxon>Eukaryota</taxon>
        <taxon>Metazoa</taxon>
        <taxon>Chordata</taxon>
        <taxon>Craniata</taxon>
        <taxon>Vertebrata</taxon>
        <taxon>Euteleostomi</taxon>
        <taxon>Mammalia</taxon>
        <taxon>Eutheria</taxon>
        <taxon>Laurasiatheria</taxon>
        <taxon>Perissodactyla</taxon>
        <taxon>Equidae</taxon>
        <taxon>Equus</taxon>
    </lineage>
</organism>
<evidence type="ECO:0000313" key="16">
    <source>
        <dbReference type="Ensembl" id="ENSECAP00000059047.1"/>
    </source>
</evidence>
<evidence type="ECO:0000256" key="6">
    <source>
        <dbReference type="ARBA" id="ARBA00022833"/>
    </source>
</evidence>
<evidence type="ECO:0000256" key="3">
    <source>
        <dbReference type="ARBA" id="ARBA00022723"/>
    </source>
</evidence>
<keyword evidence="8" id="KW-0238">DNA-binding</keyword>
<evidence type="ECO:0000256" key="5">
    <source>
        <dbReference type="ARBA" id="ARBA00022771"/>
    </source>
</evidence>
<dbReference type="PROSITE" id="PS50097">
    <property type="entry name" value="BTB"/>
    <property type="match status" value="1"/>
</dbReference>
<dbReference type="CDD" id="cd18217">
    <property type="entry name" value="BTB_POZ_ZBTB31_myoneurin"/>
    <property type="match status" value="1"/>
</dbReference>
<feature type="domain" description="C2H2-type" evidence="15">
    <location>
        <begin position="498"/>
        <end position="525"/>
    </location>
</feature>
<dbReference type="FunFam" id="3.30.160.60:FF:002586">
    <property type="entry name" value="Zinc finger protein 787"/>
    <property type="match status" value="1"/>
</dbReference>
<feature type="compositionally biased region" description="Polar residues" evidence="13">
    <location>
        <begin position="269"/>
        <end position="282"/>
    </location>
</feature>
<evidence type="ECO:0000313" key="17">
    <source>
        <dbReference type="Proteomes" id="UP000002281"/>
    </source>
</evidence>
<evidence type="ECO:0000256" key="9">
    <source>
        <dbReference type="ARBA" id="ARBA00023163"/>
    </source>
</evidence>
<accession>A0A9L0R870</accession>
<dbReference type="SUPFAM" id="SSF54695">
    <property type="entry name" value="POZ domain"/>
    <property type="match status" value="1"/>
</dbReference>
<name>A0A9L0R870_HORSE</name>
<dbReference type="Ensembl" id="ENSECAT00000134791.1">
    <property type="protein sequence ID" value="ENSECAP00000059047.1"/>
    <property type="gene ID" value="ENSECAG00000016427.4"/>
</dbReference>
<dbReference type="Pfam" id="PF00651">
    <property type="entry name" value="BTB"/>
    <property type="match status" value="1"/>
</dbReference>
<dbReference type="FunFam" id="3.30.160.60:FF:000871">
    <property type="entry name" value="myoneurin isoform X1"/>
    <property type="match status" value="1"/>
</dbReference>
<comment type="subcellular location">
    <subcellularLocation>
        <location evidence="1">Nucleus</location>
    </subcellularLocation>
</comment>
<feature type="domain" description="C2H2-type" evidence="15">
    <location>
        <begin position="470"/>
        <end position="497"/>
    </location>
</feature>
<dbReference type="GO" id="GO:0003677">
    <property type="term" value="F:DNA binding"/>
    <property type="evidence" value="ECO:0007669"/>
    <property type="project" value="UniProtKB-KW"/>
</dbReference>
<keyword evidence="4" id="KW-0677">Repeat</keyword>
<dbReference type="GO" id="GO:0008270">
    <property type="term" value="F:zinc ion binding"/>
    <property type="evidence" value="ECO:0007669"/>
    <property type="project" value="UniProtKB-KW"/>
</dbReference>
<evidence type="ECO:0000256" key="8">
    <source>
        <dbReference type="ARBA" id="ARBA00023125"/>
    </source>
</evidence>
<dbReference type="InterPro" id="IPR036236">
    <property type="entry name" value="Znf_C2H2_sf"/>
</dbReference>
<feature type="domain" description="C2H2-type" evidence="15">
    <location>
        <begin position="441"/>
        <end position="469"/>
    </location>
</feature>
<dbReference type="GeneTree" id="ENSGT00940000161266"/>
<reference evidence="16" key="2">
    <citation type="submission" date="2025-08" db="UniProtKB">
        <authorList>
            <consortium name="Ensembl"/>
        </authorList>
    </citation>
    <scope>IDENTIFICATION</scope>
    <source>
        <strain evidence="16">Thoroughbred</strain>
    </source>
</reference>
<dbReference type="FunFam" id="3.30.160.60:FF:000029">
    <property type="entry name" value="GLI family zinc finger 4"/>
    <property type="match status" value="1"/>
</dbReference>
<feature type="domain" description="C2H2-type" evidence="15">
    <location>
        <begin position="526"/>
        <end position="553"/>
    </location>
</feature>
<evidence type="ECO:0000256" key="7">
    <source>
        <dbReference type="ARBA" id="ARBA00023015"/>
    </source>
</evidence>
<dbReference type="FunFam" id="3.30.160.60:FF:000678">
    <property type="entry name" value="Myoneurin isoform X1"/>
    <property type="match status" value="1"/>
</dbReference>
<evidence type="ECO:0000259" key="14">
    <source>
        <dbReference type="PROSITE" id="PS50097"/>
    </source>
</evidence>
<evidence type="ECO:0000256" key="12">
    <source>
        <dbReference type="PROSITE-ProRule" id="PRU00042"/>
    </source>
</evidence>
<dbReference type="Proteomes" id="UP000002281">
    <property type="component" value="Chromosome 19"/>
</dbReference>
<dbReference type="PANTHER" id="PTHR24394">
    <property type="entry name" value="ZINC FINGER PROTEIN"/>
    <property type="match status" value="1"/>
</dbReference>
<keyword evidence="6" id="KW-0862">Zinc</keyword>
<feature type="domain" description="C2H2-type" evidence="15">
    <location>
        <begin position="385"/>
        <end position="412"/>
    </location>
</feature>
<reference evidence="16" key="3">
    <citation type="submission" date="2025-09" db="UniProtKB">
        <authorList>
            <consortium name="Ensembl"/>
        </authorList>
    </citation>
    <scope>IDENTIFICATION</scope>
    <source>
        <strain evidence="16">Thoroughbred</strain>
    </source>
</reference>
<evidence type="ECO:0000259" key="15">
    <source>
        <dbReference type="PROSITE" id="PS50157"/>
    </source>
</evidence>
<keyword evidence="2" id="KW-0597">Phosphoprotein</keyword>
<keyword evidence="3" id="KW-0479">Metal-binding</keyword>
<dbReference type="GO" id="GO:0005634">
    <property type="term" value="C:nucleus"/>
    <property type="evidence" value="ECO:0007669"/>
    <property type="project" value="UniProtKB-SubCell"/>
</dbReference>
<dbReference type="SUPFAM" id="SSF57667">
    <property type="entry name" value="beta-beta-alpha zinc fingers"/>
    <property type="match status" value="3"/>
</dbReference>
<keyword evidence="10" id="KW-0539">Nucleus</keyword>
<proteinExistence type="predicted"/>
<evidence type="ECO:0000256" key="10">
    <source>
        <dbReference type="ARBA" id="ARBA00023242"/>
    </source>
</evidence>
<dbReference type="InterPro" id="IPR000210">
    <property type="entry name" value="BTB/POZ_dom"/>
</dbReference>
<evidence type="ECO:0000256" key="2">
    <source>
        <dbReference type="ARBA" id="ARBA00022553"/>
    </source>
</evidence>
<feature type="region of interest" description="Disordered" evidence="13">
    <location>
        <begin position="1"/>
        <end position="54"/>
    </location>
</feature>
<feature type="region of interest" description="Disordered" evidence="13">
    <location>
        <begin position="240"/>
        <end position="282"/>
    </location>
</feature>
<dbReference type="SMART" id="SM00355">
    <property type="entry name" value="ZnF_C2H2"/>
    <property type="match status" value="6"/>
</dbReference>
<dbReference type="InterPro" id="IPR011333">
    <property type="entry name" value="SKP1/BTB/POZ_sf"/>
</dbReference>
<reference evidence="16 17" key="1">
    <citation type="journal article" date="2009" name="Science">
        <title>Genome sequence, comparative analysis, and population genetics of the domestic horse.</title>
        <authorList>
            <consortium name="Broad Institute Genome Sequencing Platform"/>
            <consortium name="Broad Institute Whole Genome Assembly Team"/>
            <person name="Wade C.M."/>
            <person name="Giulotto E."/>
            <person name="Sigurdsson S."/>
            <person name="Zoli M."/>
            <person name="Gnerre S."/>
            <person name="Imsland F."/>
            <person name="Lear T.L."/>
            <person name="Adelson D.L."/>
            <person name="Bailey E."/>
            <person name="Bellone R.R."/>
            <person name="Bloecker H."/>
            <person name="Distl O."/>
            <person name="Edgar R.C."/>
            <person name="Garber M."/>
            <person name="Leeb T."/>
            <person name="Mauceli E."/>
            <person name="MacLeod J.N."/>
            <person name="Penedo M.C.T."/>
            <person name="Raison J.M."/>
            <person name="Sharpe T."/>
            <person name="Vogel J."/>
            <person name="Andersson L."/>
            <person name="Antczak D.F."/>
            <person name="Biagi T."/>
            <person name="Binns M.M."/>
            <person name="Chowdhary B.P."/>
            <person name="Coleman S.J."/>
            <person name="Della Valle G."/>
            <person name="Fryc S."/>
            <person name="Guerin G."/>
            <person name="Hasegawa T."/>
            <person name="Hill E.W."/>
            <person name="Jurka J."/>
            <person name="Kiialainen A."/>
            <person name="Lindgren G."/>
            <person name="Liu J."/>
            <person name="Magnani E."/>
            <person name="Mickelson J.R."/>
            <person name="Murray J."/>
            <person name="Nergadze S.G."/>
            <person name="Onofrio R."/>
            <person name="Pedroni S."/>
            <person name="Piras M.F."/>
            <person name="Raudsepp T."/>
            <person name="Rocchi M."/>
            <person name="Roeed K.H."/>
            <person name="Ryder O.A."/>
            <person name="Searle S."/>
            <person name="Skow L."/>
            <person name="Swinburne J.E."/>
            <person name="Syvaenen A.C."/>
            <person name="Tozaki T."/>
            <person name="Valberg S.J."/>
            <person name="Vaudin M."/>
            <person name="White J.R."/>
            <person name="Zody M.C."/>
            <person name="Lander E.S."/>
            <person name="Lindblad-Toh K."/>
        </authorList>
    </citation>
    <scope>NUCLEOTIDE SEQUENCE [LARGE SCALE GENOMIC DNA]</scope>
    <source>
        <strain evidence="16 17">Thoroughbred</strain>
    </source>
</reference>
<dbReference type="SMART" id="SM00225">
    <property type="entry name" value="BTB"/>
    <property type="match status" value="1"/>
</dbReference>
<dbReference type="Pfam" id="PF00096">
    <property type="entry name" value="zf-C2H2"/>
    <property type="match status" value="5"/>
</dbReference>
<keyword evidence="5 12" id="KW-0863">Zinc-finger</keyword>
<evidence type="ECO:0000256" key="13">
    <source>
        <dbReference type="SAM" id="MobiDB-lite"/>
    </source>
</evidence>
<dbReference type="InterPro" id="IPR013087">
    <property type="entry name" value="Znf_C2H2_type"/>
</dbReference>
<keyword evidence="9" id="KW-0804">Transcription</keyword>
<feature type="domain" description="BTB" evidence="14">
    <location>
        <begin position="107"/>
        <end position="172"/>
    </location>
</feature>
<dbReference type="Gene3D" id="3.30.160.60">
    <property type="entry name" value="Classic Zinc Finger"/>
    <property type="match status" value="6"/>
</dbReference>
<protein>
    <recommendedName>
        <fullName evidence="11">Myoneurin</fullName>
    </recommendedName>
</protein>
<sequence length="636" mass="71271">MPARGVSMGQAVSPRPASDLHGPRASCVATGRPEPEVTSPWRKKGEAERGAVTSFQDGGERVKKLCTPLGCYRTRVKFHSDIKMQYSHHCEHLLERLNKQREAGFLCDCTVVIGEFQFKAHRNVLASFSEYFGAIYRSTSENNVFLDQSQVKADGFQKLLEFIYTGTLNLDSWNVKEIHQAADYLKVEEVVTKCKIKMEDFAFIANPSSTEISSITGNIELNQQTCLLTLRDYNSREKSEASSDLVQANPKQGALAKRSSQTKKKKKAFNSQKTGQNKTVQYPSDILENASVELFLDANKLSTPGIEQVAPRNDNSELELTSVVENTFPTQDSVQTVTVKRKRGKSQPNCALKEHSMSNIASVKNSYELESSGEELDQRYSKAKPMCNTCGKVFSEASSLRRHMRIHKGVKPYVCHLCGKAFTQCNQLKTHVRTHTGEKPYKCELCDKGFAQKCQLVFHSRMHHGEEKPYKCDVCNLQFATSSNLKIHARKHSGEKPYVCDRCGQRFAQASTLTYHVRRHTGEKPYVCDTCGKAFAVSSSLITHSRKHTGADKILDSSIEDHPLNEQDSIQKSPLSETLDVKPSDMTLPLALPLGTEDHHMLLPVTDNQSPTSDTLLRSTVNGYSEPQLIFLQQLY</sequence>
<evidence type="ECO:0000256" key="4">
    <source>
        <dbReference type="ARBA" id="ARBA00022737"/>
    </source>
</evidence>
<keyword evidence="17" id="KW-1185">Reference proteome</keyword>
<dbReference type="AlphaFoldDB" id="A0A9L0R870"/>
<keyword evidence="7" id="KW-0805">Transcription regulation</keyword>
<feature type="domain" description="C2H2-type" evidence="15">
    <location>
        <begin position="413"/>
        <end position="440"/>
    </location>
</feature>
<evidence type="ECO:0000256" key="1">
    <source>
        <dbReference type="ARBA" id="ARBA00004123"/>
    </source>
</evidence>